<dbReference type="RefSeq" id="WP_149887807.1">
    <property type="nucleotide sequence ID" value="NZ_VVXK01000026.1"/>
</dbReference>
<reference evidence="2 3" key="1">
    <citation type="journal article" date="2019" name="Nat. Med.">
        <title>A library of human gut bacterial isolates paired with longitudinal multiomics data enables mechanistic microbiome research.</title>
        <authorList>
            <person name="Poyet M."/>
            <person name="Groussin M."/>
            <person name="Gibbons S.M."/>
            <person name="Avila-Pacheco J."/>
            <person name="Jiang X."/>
            <person name="Kearney S.M."/>
            <person name="Perrotta A.R."/>
            <person name="Berdy B."/>
            <person name="Zhao S."/>
            <person name="Lieberman T.D."/>
            <person name="Swanson P.K."/>
            <person name="Smith M."/>
            <person name="Roesemann S."/>
            <person name="Alexander J.E."/>
            <person name="Rich S.A."/>
            <person name="Livny J."/>
            <person name="Vlamakis H."/>
            <person name="Clish C."/>
            <person name="Bullock K."/>
            <person name="Deik A."/>
            <person name="Scott J."/>
            <person name="Pierce K.A."/>
            <person name="Xavier R.J."/>
            <person name="Alm E.J."/>
        </authorList>
    </citation>
    <scope>NUCLEOTIDE SEQUENCE [LARGE SCALE GENOMIC DNA]</scope>
    <source>
        <strain evidence="2 3">BIOML-A2</strain>
    </source>
</reference>
<sequence length="78" mass="8879">MKKIGRIAAFRPEIPAACGAHPKERSPKRFFSDDRNKKLSSELQGISDPGCKKPTDTERKTKKSPEKVRYDNLFNIFA</sequence>
<feature type="region of interest" description="Disordered" evidence="1">
    <location>
        <begin position="16"/>
        <end position="65"/>
    </location>
</feature>
<dbReference type="EMBL" id="VVXK01000026">
    <property type="protein sequence ID" value="KAA2366344.1"/>
    <property type="molecule type" value="Genomic_DNA"/>
</dbReference>
<name>A0A5B3FYN3_9BACT</name>
<dbReference type="Proteomes" id="UP000323567">
    <property type="component" value="Unassembled WGS sequence"/>
</dbReference>
<proteinExistence type="predicted"/>
<evidence type="ECO:0000256" key="1">
    <source>
        <dbReference type="SAM" id="MobiDB-lite"/>
    </source>
</evidence>
<feature type="compositionally biased region" description="Basic and acidic residues" evidence="1">
    <location>
        <begin position="21"/>
        <end position="40"/>
    </location>
</feature>
<comment type="caution">
    <text evidence="2">The sequence shown here is derived from an EMBL/GenBank/DDBJ whole genome shotgun (WGS) entry which is preliminary data.</text>
</comment>
<organism evidence="2 3">
    <name type="scientific">Alistipes shahii</name>
    <dbReference type="NCBI Taxonomy" id="328814"/>
    <lineage>
        <taxon>Bacteria</taxon>
        <taxon>Pseudomonadati</taxon>
        <taxon>Bacteroidota</taxon>
        <taxon>Bacteroidia</taxon>
        <taxon>Bacteroidales</taxon>
        <taxon>Rikenellaceae</taxon>
        <taxon>Alistipes</taxon>
    </lineage>
</organism>
<accession>A0A5B3FYN3</accession>
<protein>
    <submittedName>
        <fullName evidence="2">Uncharacterized protein</fullName>
    </submittedName>
</protein>
<feature type="compositionally biased region" description="Basic and acidic residues" evidence="1">
    <location>
        <begin position="50"/>
        <end position="65"/>
    </location>
</feature>
<gene>
    <name evidence="2" type="ORF">F2Y13_13690</name>
</gene>
<evidence type="ECO:0000313" key="3">
    <source>
        <dbReference type="Proteomes" id="UP000323567"/>
    </source>
</evidence>
<evidence type="ECO:0000313" key="2">
    <source>
        <dbReference type="EMBL" id="KAA2366344.1"/>
    </source>
</evidence>
<dbReference type="AlphaFoldDB" id="A0A5B3FYN3"/>